<gene>
    <name evidence="1" type="ORF">ACFO1S_14090</name>
</gene>
<comment type="caution">
    <text evidence="1">The sequence shown here is derived from an EMBL/GenBank/DDBJ whole genome shotgun (WGS) entry which is preliminary data.</text>
</comment>
<accession>A0ABV8SB84</accession>
<protein>
    <submittedName>
        <fullName evidence="1">Uncharacterized protein</fullName>
    </submittedName>
</protein>
<reference evidence="2" key="1">
    <citation type="journal article" date="2019" name="Int. J. Syst. Evol. Microbiol.">
        <title>The Global Catalogue of Microorganisms (GCM) 10K type strain sequencing project: providing services to taxonomists for standard genome sequencing and annotation.</title>
        <authorList>
            <consortium name="The Broad Institute Genomics Platform"/>
            <consortium name="The Broad Institute Genome Sequencing Center for Infectious Disease"/>
            <person name="Wu L."/>
            <person name="Ma J."/>
        </authorList>
    </citation>
    <scope>NUCLEOTIDE SEQUENCE [LARGE SCALE GENOMIC DNA]</scope>
    <source>
        <strain evidence="2">CGMCC 4.1641</strain>
    </source>
</reference>
<organism evidence="1 2">
    <name type="scientific">Cohnella boryungensis</name>
    <dbReference type="NCBI Taxonomy" id="768479"/>
    <lineage>
        <taxon>Bacteria</taxon>
        <taxon>Bacillati</taxon>
        <taxon>Bacillota</taxon>
        <taxon>Bacilli</taxon>
        <taxon>Bacillales</taxon>
        <taxon>Paenibacillaceae</taxon>
        <taxon>Cohnella</taxon>
    </lineage>
</organism>
<dbReference type="Proteomes" id="UP001595755">
    <property type="component" value="Unassembled WGS sequence"/>
</dbReference>
<sequence length="311" mass="34707">MDKKRCLFCDEVATAEKKGAYERYQGCNCAPQSYYQLHADSGEALSRLSYQEKRRLFPQVSGYIRELTDCGEAVSLNGDEVMAIGSSPRIPATIEEKGGRLLQYLYRHASAPGDPVIIGKLAGSYNLTYSNNLQEMVYLIEKLKEEGSLIREGHSFRLTEQGWREAVELSGGRKLKPCSVVLPYDEALHGEWVQHVLPKLEQCGYLPDLFNCRTPDKTDRSIARLADSKLVIADLSITSAEVYYAGGYAVGLDIPVLWTIRRSVLEDRPLQTRAIRPLIWDSSEELGILVQQRLSAAGEQAVPATMQSLSD</sequence>
<dbReference type="EMBL" id="JBHSED010000026">
    <property type="protein sequence ID" value="MFC4304555.1"/>
    <property type="molecule type" value="Genomic_DNA"/>
</dbReference>
<keyword evidence="2" id="KW-1185">Reference proteome</keyword>
<evidence type="ECO:0000313" key="2">
    <source>
        <dbReference type="Proteomes" id="UP001595755"/>
    </source>
</evidence>
<name>A0ABV8SB84_9BACL</name>
<dbReference type="RefSeq" id="WP_204606250.1">
    <property type="nucleotide sequence ID" value="NZ_JBHSED010000026.1"/>
</dbReference>
<proteinExistence type="predicted"/>
<evidence type="ECO:0000313" key="1">
    <source>
        <dbReference type="EMBL" id="MFC4304555.1"/>
    </source>
</evidence>